<evidence type="ECO:0000256" key="8">
    <source>
        <dbReference type="ARBA" id="ARBA00031427"/>
    </source>
</evidence>
<dbReference type="KEGG" id="vab:WPS_03980"/>
<dbReference type="FunFam" id="3.40.50.1100:FF:000007">
    <property type="entry name" value="L-threonine dehydratase catabolic TdcB"/>
    <property type="match status" value="1"/>
</dbReference>
<feature type="domain" description="Tryptophan synthase beta chain-like PALP" evidence="9">
    <location>
        <begin position="25"/>
        <end position="310"/>
    </location>
</feature>
<dbReference type="PANTHER" id="PTHR43050">
    <property type="entry name" value="SERINE / THREONINE RACEMASE FAMILY MEMBER"/>
    <property type="match status" value="1"/>
</dbReference>
<sequence>MIGEVAHAASFDDVRRAAQRLRGTAHRTPVIASRTLDERTGGRVYLKAENFQRMGAFKFRGAYNRLAQLTPDQRAGGVVAFSSGNHAQGVALAAKLLEVPAAIVMPSDAPAAKLAATRGYGAEVVFYDRERMNRAELAASIANERGATLVPPYDDPAIIAGQGTVVLELIEDAGPLDVLFVCLGGGGLLAGSCLAACALSPGVRIYGVEPEAGDDWVRSWQGGRIVSIPVPKTIADGQQTQAPGELTWPIVRRLAEGIVTVSDDEIRDAMRFAFERLKLVVEPSGASALAALLAGRVDVRGARVGVTISGGNVDPATFAECIATR</sequence>
<evidence type="ECO:0000256" key="3">
    <source>
        <dbReference type="ARBA" id="ARBA00010869"/>
    </source>
</evidence>
<reference evidence="10 11" key="1">
    <citation type="journal article" date="2022" name="ISME Commun">
        <title>Vulcanimicrobium alpinus gen. nov. sp. nov., the first cultivated representative of the candidate phylum 'Eremiobacterota', is a metabolically versatile aerobic anoxygenic phototroph.</title>
        <authorList>
            <person name="Yabe S."/>
            <person name="Muto K."/>
            <person name="Abe K."/>
            <person name="Yokota A."/>
            <person name="Staudigel H."/>
            <person name="Tebo B.M."/>
        </authorList>
    </citation>
    <scope>NUCLEOTIDE SEQUENCE [LARGE SCALE GENOMIC DNA]</scope>
    <source>
        <strain evidence="10 11">WC8-2</strain>
    </source>
</reference>
<proteinExistence type="inferred from homology"/>
<dbReference type="GO" id="GO:0070179">
    <property type="term" value="P:D-serine biosynthetic process"/>
    <property type="evidence" value="ECO:0007669"/>
    <property type="project" value="TreeGrafter"/>
</dbReference>
<comment type="similarity">
    <text evidence="3">Belongs to the serine/threonine dehydratase family.</text>
</comment>
<dbReference type="CDD" id="cd01562">
    <property type="entry name" value="Thr-dehyd"/>
    <property type="match status" value="1"/>
</dbReference>
<name>A0AAN1XVM3_UNVUL</name>
<dbReference type="GO" id="GO:0030378">
    <property type="term" value="F:serine racemase activity"/>
    <property type="evidence" value="ECO:0007669"/>
    <property type="project" value="TreeGrafter"/>
</dbReference>
<dbReference type="GO" id="GO:0003941">
    <property type="term" value="F:L-serine ammonia-lyase activity"/>
    <property type="evidence" value="ECO:0007669"/>
    <property type="project" value="TreeGrafter"/>
</dbReference>
<organism evidence="10 11">
    <name type="scientific">Vulcanimicrobium alpinum</name>
    <dbReference type="NCBI Taxonomy" id="3016050"/>
    <lineage>
        <taxon>Bacteria</taxon>
        <taxon>Bacillati</taxon>
        <taxon>Vulcanimicrobiota</taxon>
        <taxon>Vulcanimicrobiia</taxon>
        <taxon>Vulcanimicrobiales</taxon>
        <taxon>Vulcanimicrobiaceae</taxon>
        <taxon>Vulcanimicrobium</taxon>
    </lineage>
</organism>
<gene>
    <name evidence="10" type="ORF">WPS_03980</name>
</gene>
<keyword evidence="5" id="KW-0663">Pyridoxal phosphate</keyword>
<comment type="catalytic activity">
    <reaction evidence="1">
        <text>L-threonine = 2-oxobutanoate + NH4(+)</text>
        <dbReference type="Rhea" id="RHEA:22108"/>
        <dbReference type="ChEBI" id="CHEBI:16763"/>
        <dbReference type="ChEBI" id="CHEBI:28938"/>
        <dbReference type="ChEBI" id="CHEBI:57926"/>
        <dbReference type="EC" id="4.3.1.19"/>
    </reaction>
</comment>
<dbReference type="RefSeq" id="WP_317996186.1">
    <property type="nucleotide sequence ID" value="NZ_AP025523.1"/>
</dbReference>
<keyword evidence="6" id="KW-0456">Lyase</keyword>
<keyword evidence="11" id="KW-1185">Reference proteome</keyword>
<evidence type="ECO:0000256" key="4">
    <source>
        <dbReference type="ARBA" id="ARBA00012096"/>
    </source>
</evidence>
<accession>A0AAN1XVM3</accession>
<evidence type="ECO:0000256" key="7">
    <source>
        <dbReference type="ARBA" id="ARBA00025527"/>
    </source>
</evidence>
<dbReference type="FunFam" id="3.40.50.1100:FF:000005">
    <property type="entry name" value="Threonine dehydratase catabolic"/>
    <property type="match status" value="1"/>
</dbReference>
<evidence type="ECO:0000256" key="2">
    <source>
        <dbReference type="ARBA" id="ARBA00001933"/>
    </source>
</evidence>
<dbReference type="Proteomes" id="UP001317532">
    <property type="component" value="Chromosome"/>
</dbReference>
<comment type="cofactor">
    <cofactor evidence="2">
        <name>pyridoxal 5'-phosphate</name>
        <dbReference type="ChEBI" id="CHEBI:597326"/>
    </cofactor>
</comment>
<comment type="function">
    <text evidence="7">Catalyzes the anaerobic formation of alpha-ketobutyrate and ammonia from threonine in a two-step reaction. The first step involved a dehydration of threonine and a production of enamine intermediates (aminocrotonate), which tautomerizes to its imine form (iminobutyrate). Both intermediates are unstable and short-lived. The second step is the nonenzymatic hydrolysis of the enamine/imine intermediates to form 2-ketobutyrate and free ammonia. In the low water environment of the cell, the second step is accelerated by RidA.</text>
</comment>
<dbReference type="AlphaFoldDB" id="A0AAN1XVM3"/>
<dbReference type="GO" id="GO:0018114">
    <property type="term" value="F:threonine racemase activity"/>
    <property type="evidence" value="ECO:0007669"/>
    <property type="project" value="TreeGrafter"/>
</dbReference>
<dbReference type="Pfam" id="PF00291">
    <property type="entry name" value="PALP"/>
    <property type="match status" value="1"/>
</dbReference>
<dbReference type="GO" id="GO:0004794">
    <property type="term" value="F:threonine deaminase activity"/>
    <property type="evidence" value="ECO:0007669"/>
    <property type="project" value="UniProtKB-EC"/>
</dbReference>
<dbReference type="Gene3D" id="3.40.50.1100">
    <property type="match status" value="2"/>
</dbReference>
<evidence type="ECO:0000313" key="10">
    <source>
        <dbReference type="EMBL" id="BDE05122.1"/>
    </source>
</evidence>
<dbReference type="NCBIfam" id="NF005454">
    <property type="entry name" value="PRK07048.1"/>
    <property type="match status" value="1"/>
</dbReference>
<dbReference type="GO" id="GO:0005524">
    <property type="term" value="F:ATP binding"/>
    <property type="evidence" value="ECO:0007669"/>
    <property type="project" value="TreeGrafter"/>
</dbReference>
<evidence type="ECO:0000259" key="9">
    <source>
        <dbReference type="Pfam" id="PF00291"/>
    </source>
</evidence>
<dbReference type="PANTHER" id="PTHR43050:SF1">
    <property type="entry name" value="SERINE RACEMASE"/>
    <property type="match status" value="1"/>
</dbReference>
<evidence type="ECO:0000256" key="5">
    <source>
        <dbReference type="ARBA" id="ARBA00022898"/>
    </source>
</evidence>
<dbReference type="GO" id="GO:0030170">
    <property type="term" value="F:pyridoxal phosphate binding"/>
    <property type="evidence" value="ECO:0007669"/>
    <property type="project" value="TreeGrafter"/>
</dbReference>
<dbReference type="InterPro" id="IPR001926">
    <property type="entry name" value="TrpB-like_PALP"/>
</dbReference>
<protein>
    <recommendedName>
        <fullName evidence="4">threonine ammonia-lyase</fullName>
        <ecNumber evidence="4">4.3.1.19</ecNumber>
    </recommendedName>
    <alternativeName>
        <fullName evidence="8">Threonine deaminase</fullName>
    </alternativeName>
</protein>
<dbReference type="EMBL" id="AP025523">
    <property type="protein sequence ID" value="BDE05122.1"/>
    <property type="molecule type" value="Genomic_DNA"/>
</dbReference>
<evidence type="ECO:0000256" key="1">
    <source>
        <dbReference type="ARBA" id="ARBA00001274"/>
    </source>
</evidence>
<dbReference type="EC" id="4.3.1.19" evidence="4"/>
<dbReference type="InterPro" id="IPR036052">
    <property type="entry name" value="TrpB-like_PALP_sf"/>
</dbReference>
<evidence type="ECO:0000313" key="11">
    <source>
        <dbReference type="Proteomes" id="UP001317532"/>
    </source>
</evidence>
<dbReference type="GO" id="GO:0000287">
    <property type="term" value="F:magnesium ion binding"/>
    <property type="evidence" value="ECO:0007669"/>
    <property type="project" value="TreeGrafter"/>
</dbReference>
<evidence type="ECO:0000256" key="6">
    <source>
        <dbReference type="ARBA" id="ARBA00023239"/>
    </source>
</evidence>
<dbReference type="SUPFAM" id="SSF53686">
    <property type="entry name" value="Tryptophan synthase beta subunit-like PLP-dependent enzymes"/>
    <property type="match status" value="1"/>
</dbReference>